<proteinExistence type="predicted"/>
<feature type="transmembrane region" description="Helical" evidence="1">
    <location>
        <begin position="134"/>
        <end position="154"/>
    </location>
</feature>
<evidence type="ECO:0000259" key="2">
    <source>
        <dbReference type="Pfam" id="PF01757"/>
    </source>
</evidence>
<keyword evidence="3" id="KW-0808">Transferase</keyword>
<dbReference type="Proteomes" id="UP000584587">
    <property type="component" value="Unassembled WGS sequence"/>
</dbReference>
<accession>A0A846TWS2</accession>
<evidence type="ECO:0000313" key="3">
    <source>
        <dbReference type="EMBL" id="NKE38491.1"/>
    </source>
</evidence>
<name>A0A846TWS2_9MOLU</name>
<comment type="caution">
    <text evidence="3">The sequence shown here is derived from an EMBL/GenBank/DDBJ whole genome shotgun (WGS) entry which is preliminary data.</text>
</comment>
<feature type="transmembrane region" description="Helical" evidence="1">
    <location>
        <begin position="166"/>
        <end position="187"/>
    </location>
</feature>
<sequence length="378" mass="45016">MIDFFDIKQNSAIKTRESGIELLRILSIFFVVVIHEIPTFLPYDNLFVLMGRIISWPAIFSFAFITGYFLILRNNGGNKVKRFLWLSLEIVIWRILIASIYLIVTSIVEGYTINQFFNNFFGEIILDLFSIRFWYFWGIIFIYLVFPFFASYLESNYETGKKLLKWILIFFFLITIMATIGSLLIKVLSYNFSLYDDEYTFGVVLFAAILGGYWHLIEKEKRLQYNWKTQLFALAGLIIVYLINFSFAWWLNDSDSALTYLNTLWYLAGGFYFLIFKGFKFHSNFINWWSGLSWWIYVLHNGTYLPRGWALAIMRTTSLDLYSCTILSILLCYFITLVLVLATQNFDRFVFKPYIWLSWKTFWVKIWKYNKSPNKIKK</sequence>
<keyword evidence="1" id="KW-0472">Membrane</keyword>
<evidence type="ECO:0000256" key="1">
    <source>
        <dbReference type="SAM" id="Phobius"/>
    </source>
</evidence>
<feature type="transmembrane region" description="Helical" evidence="1">
    <location>
        <begin position="288"/>
        <end position="307"/>
    </location>
</feature>
<dbReference type="InterPro" id="IPR002656">
    <property type="entry name" value="Acyl_transf_3_dom"/>
</dbReference>
<keyword evidence="3" id="KW-0012">Acyltransferase</keyword>
<keyword evidence="4" id="KW-1185">Reference proteome</keyword>
<feature type="transmembrane region" description="Helical" evidence="1">
    <location>
        <begin position="229"/>
        <end position="251"/>
    </location>
</feature>
<evidence type="ECO:0000313" key="4">
    <source>
        <dbReference type="Proteomes" id="UP000584587"/>
    </source>
</evidence>
<feature type="transmembrane region" description="Helical" evidence="1">
    <location>
        <begin position="319"/>
        <end position="342"/>
    </location>
</feature>
<keyword evidence="1" id="KW-1133">Transmembrane helix</keyword>
<protein>
    <submittedName>
        <fullName evidence="3">Acyltransferase</fullName>
    </submittedName>
</protein>
<dbReference type="Pfam" id="PF01757">
    <property type="entry name" value="Acyl_transf_3"/>
    <property type="match status" value="1"/>
</dbReference>
<gene>
    <name evidence="3" type="ORF">HER12_01830</name>
</gene>
<dbReference type="AlphaFoldDB" id="A0A846TWS2"/>
<feature type="transmembrane region" description="Helical" evidence="1">
    <location>
        <begin position="83"/>
        <end position="104"/>
    </location>
</feature>
<dbReference type="EMBL" id="JAAVVK010000001">
    <property type="protein sequence ID" value="NKE38491.1"/>
    <property type="molecule type" value="Genomic_DNA"/>
</dbReference>
<dbReference type="GO" id="GO:0016747">
    <property type="term" value="F:acyltransferase activity, transferring groups other than amino-acyl groups"/>
    <property type="evidence" value="ECO:0007669"/>
    <property type="project" value="InterPro"/>
</dbReference>
<feature type="transmembrane region" description="Helical" evidence="1">
    <location>
        <begin position="53"/>
        <end position="71"/>
    </location>
</feature>
<dbReference type="RefSeq" id="WP_168104962.1">
    <property type="nucleotide sequence ID" value="NZ_CP051215.1"/>
</dbReference>
<reference evidence="3 4" key="1">
    <citation type="submission" date="2020-04" db="EMBL/GenBank/DDBJ databases">
        <title>Complete genome sequence of Spiroplasma platyhelix ATCC 51748, an insect isolate.</title>
        <authorList>
            <person name="Green E.A."/>
            <person name="Klassen J.L."/>
        </authorList>
    </citation>
    <scope>NUCLEOTIDE SEQUENCE [LARGE SCALE GENOMIC DNA]</scope>
    <source>
        <strain evidence="3 4">PALS-1</strain>
    </source>
</reference>
<feature type="domain" description="Acyltransferase 3" evidence="2">
    <location>
        <begin position="19"/>
        <end position="342"/>
    </location>
</feature>
<feature type="transmembrane region" description="Helical" evidence="1">
    <location>
        <begin position="199"/>
        <end position="217"/>
    </location>
</feature>
<keyword evidence="1" id="KW-0812">Transmembrane</keyword>
<organism evidence="3 4">
    <name type="scientific">Spiroplasma platyhelix PALS-1</name>
    <dbReference type="NCBI Taxonomy" id="1276218"/>
    <lineage>
        <taxon>Bacteria</taxon>
        <taxon>Bacillati</taxon>
        <taxon>Mycoplasmatota</taxon>
        <taxon>Mollicutes</taxon>
        <taxon>Entomoplasmatales</taxon>
        <taxon>Spiroplasmataceae</taxon>
        <taxon>Spiroplasma</taxon>
    </lineage>
</organism>
<feature type="transmembrane region" description="Helical" evidence="1">
    <location>
        <begin position="21"/>
        <end position="41"/>
    </location>
</feature>
<feature type="transmembrane region" description="Helical" evidence="1">
    <location>
        <begin position="257"/>
        <end position="276"/>
    </location>
</feature>